<proteinExistence type="predicted"/>
<organism evidence="1">
    <name type="scientific">viral metagenome</name>
    <dbReference type="NCBI Taxonomy" id="1070528"/>
    <lineage>
        <taxon>unclassified sequences</taxon>
        <taxon>metagenomes</taxon>
        <taxon>organismal metagenomes</taxon>
    </lineage>
</organism>
<reference evidence="1" key="1">
    <citation type="journal article" date="2020" name="Nature">
        <title>Giant virus diversity and host interactions through global metagenomics.</title>
        <authorList>
            <person name="Schulz F."/>
            <person name="Roux S."/>
            <person name="Paez-Espino D."/>
            <person name="Jungbluth S."/>
            <person name="Walsh D.A."/>
            <person name="Denef V.J."/>
            <person name="McMahon K.D."/>
            <person name="Konstantinidis K.T."/>
            <person name="Eloe-Fadrosh E.A."/>
            <person name="Kyrpides N.C."/>
            <person name="Woyke T."/>
        </authorList>
    </citation>
    <scope>NUCLEOTIDE SEQUENCE</scope>
    <source>
        <strain evidence="1">GVMAG-M-3300027736-24</strain>
    </source>
</reference>
<accession>A0A6C0JI98</accession>
<dbReference type="AlphaFoldDB" id="A0A6C0JI98"/>
<evidence type="ECO:0000313" key="1">
    <source>
        <dbReference type="EMBL" id="QHU05545.1"/>
    </source>
</evidence>
<dbReference type="EMBL" id="MN740417">
    <property type="protein sequence ID" value="QHU05545.1"/>
    <property type="molecule type" value="Genomic_DNA"/>
</dbReference>
<sequence length="90" mass="10867">MKLTKQNKMYVLPARALLMITEYSKPLTRPDWRNCKRMTQRILFEDLITLTHNINSIDLNMFDIVLSYMRESAFYNSYMMYKLNALVLDY</sequence>
<protein>
    <submittedName>
        <fullName evidence="1">Uncharacterized protein</fullName>
    </submittedName>
</protein>
<name>A0A6C0JI98_9ZZZZ</name>